<dbReference type="Proteomes" id="UP001596171">
    <property type="component" value="Unassembled WGS sequence"/>
</dbReference>
<dbReference type="Gene3D" id="2.70.70.10">
    <property type="entry name" value="Glucose Permease (Domain IIA)"/>
    <property type="match status" value="1"/>
</dbReference>
<proteinExistence type="predicted"/>
<sequence>MGQIKKVTIGLKFQADQSGLKAAESSVERLSVKAAKVDIGTKGTTSLKSMGSAASQAGVQTENLSGTVKRNTATMAVNSRAAKEVAANQAKHAEASHKTAAEMKALKEDVDRYNTKLKSQREALESSTKADQAYTSMLKAQGHAHAANSDHIKSLRNTYSKLQTQYKEEVTQLDRIKRSSGTVSAEYQKQRKIVNDLGLKTVETADKTSRLTRAQGSLKSAASGFNSVYDKTKGVSLAVGAAFVYGAKKAIELQHAYKVTNNLINTGGESVRQSFKATKEMQADGEKYSVKYGTSQKEIATNYQELVKRGYNSSQALGSMNSMMKASVASGDSLSDVVHDSTSAIEAFGLRANSTSGMIKNTKMATNQMAYAADLTATDFHSMGVAMTYAGATAHQSKLSLSETASTIGILSNNGLEADKAGTSLRKMLSSLQAPSKSAKDAMSKLGLSTSDFVKKNGDMKSMADIFGLIQKHSAKLGAAQKGAVFHNLFGATGQAAGAILADNAGQLGKLNKQVENAGKKDYTGKLSGKNMQSAQNQLKKFKMEWEELSVTFARTVLPQVTSLAKAGTSLLEKFSGLSKTQKSVATWSVVAVAAIAPIAKGISGMMTATSAAIGVWKKLRVTMAQPMPVTGTSTATSAAENVAAEASTVSGTGEMLAGGTKLSRLASKALPAAKVAGKGALGISALMALPELLSMTKKTVGKHIGSYVGNVGGSAGGAAAGAAIGSIIPGAGTAVGGLIGGGLALGGSYLGSKYGSKAGSGVGEWLQKNGPKLWKSVNVTVDPSGKNSKSNQTSSSKSGNSSKHSVSAARKEFDSLPKDAQKATKSATGYIKAANSDWTKSEGLWHAGSVKSRAESNRMQAKSDASYDKAYAALAKYTNKSNTSTSKSASYLTKLGLINQNQASNAVTVEQRGSSKRLTDIRNTMTKLKTAEHNGGSDRFRLQQQLNGQILRLTDKGGKKREALLSKLNSQTSRLSSKQYKSITSQARSAANSTVKSANKQYKTAKDKAQAQYYATKTAADKTYNKTAKAAANVYGKNSSMYNQIMDKAGKTRDDTIGKAEDQRDKSVAAAKDQHDKTVSWARKQRDEVEKEAQKQAGNVYAIMGGVGDAIYNVLSQNAAAVGGKLSKPKSDDQALSDYYNVKLKTTKSKKNVKSLSVNTGIHHSSKKSNLHLQTGMATGGAIRQPQTAMVGERGIEVLQRGRKFSIIGQRGAQLMGLKPGDQIYNNADTQRMLSGSYGKRIKGFADGTTTIGSYTVGEAGSSTTSKSMEKAVQKDYKKMATDAKSSLGKIQFQNKKSWQSASLDTFSSTDMIRKTAGKNSDKTKVSYSGNIKQLRKQNGQLWDNMTSDSKQSGIKIAKTADAKSNDAKNYVVSNWKSLSKQFGSISDDMVSGFNTAFKKLGPYAAKAMESAVSNLNHGISAVDTTLAQFGGNKAVLKPIHYAQGSKGPIASDRMAVLNDAKAGPKQELVVRGNSLLKPHGKDVLTPLQKGDEVLNGSQVERIKPMLPHFAKGTGVSNDRLIDLAQKNSGNPSKTWKSDFDNHVGKAGRTNLAKGVTKTTKRAADSVGPKWSGAMWGLINNTIQGDTGNGSLKPHFGSPFNESSGYGPRSGDVTDNHKGIDFSAPMGTPIPAQYAGTVVTAGAASGFGNWVVIRPNGMNMNTVYGHMKSYSVHAGDKVKAGQIIARVGAEGEATGPHVHYELRQGLGSGDNRPNPDTYKGNVKTVKKPGNKALNSLVKRQLGSKAIRWIEDNLQDNISSIALSGSEATRAQALAKAIRHMYPSATKAGIAAALGNWKFESGLNPGAINSGGGASGLGQWLGGRKSNLIAYATSHGKNWKQAGAQLAFALSGDGSDSSVLKSVLRGTGSVASLAAKFSSQWERGGYTAQHVAGARSVASMLKFAKGGRPMPGKWALVGEEGPELFKTDEPGTVVPHEQTKQLLNGNASTQSESKVKPQSRIDFHPTININVSGGASVDKEQVKKWVLEAMGESFDQLKDIF</sequence>
<evidence type="ECO:0000313" key="7">
    <source>
        <dbReference type="Proteomes" id="UP001596171"/>
    </source>
</evidence>
<dbReference type="InterPro" id="IPR010090">
    <property type="entry name" value="Phage_tape_meas"/>
</dbReference>
<dbReference type="SUPFAM" id="SSF51261">
    <property type="entry name" value="Duplicated hybrid motif"/>
    <property type="match status" value="1"/>
</dbReference>
<feature type="compositionally biased region" description="Low complexity" evidence="2">
    <location>
        <begin position="785"/>
        <end position="808"/>
    </location>
</feature>
<evidence type="ECO:0000259" key="4">
    <source>
        <dbReference type="Pfam" id="PF10145"/>
    </source>
</evidence>
<dbReference type="NCBIfam" id="TIGR01760">
    <property type="entry name" value="tape_meas_TP901"/>
    <property type="match status" value="1"/>
</dbReference>
<organism evidence="6 7">
    <name type="scientific">Lactiplantibacillus nangangensis</name>
    <dbReference type="NCBI Taxonomy" id="2559917"/>
    <lineage>
        <taxon>Bacteria</taxon>
        <taxon>Bacillati</taxon>
        <taxon>Bacillota</taxon>
        <taxon>Bacilli</taxon>
        <taxon>Lactobacillales</taxon>
        <taxon>Lactobacillaceae</taxon>
        <taxon>Lactiplantibacillus</taxon>
    </lineage>
</organism>
<dbReference type="Gene3D" id="1.10.530.10">
    <property type="match status" value="1"/>
</dbReference>
<gene>
    <name evidence="6" type="ORF">ACFP1L_11930</name>
</gene>
<name>A0ABW1SLK2_9LACO</name>
<reference evidence="7" key="1">
    <citation type="journal article" date="2019" name="Int. J. Syst. Evol. Microbiol.">
        <title>The Global Catalogue of Microorganisms (GCM) 10K type strain sequencing project: providing services to taxonomists for standard genome sequencing and annotation.</title>
        <authorList>
            <consortium name="The Broad Institute Genomics Platform"/>
            <consortium name="The Broad Institute Genome Sequencing Center for Infectious Disease"/>
            <person name="Wu L."/>
            <person name="Ma J."/>
        </authorList>
    </citation>
    <scope>NUCLEOTIDE SEQUENCE [LARGE SCALE GENOMIC DNA]</scope>
    <source>
        <strain evidence="7">CCM 8930</strain>
    </source>
</reference>
<feature type="compositionally biased region" description="Basic and acidic residues" evidence="2">
    <location>
        <begin position="810"/>
        <end position="821"/>
    </location>
</feature>
<dbReference type="CDD" id="cd12797">
    <property type="entry name" value="M23_peptidase"/>
    <property type="match status" value="1"/>
</dbReference>
<evidence type="ECO:0000259" key="3">
    <source>
        <dbReference type="Pfam" id="PF01551"/>
    </source>
</evidence>
<comment type="caution">
    <text evidence="6">The sequence shown here is derived from an EMBL/GenBank/DDBJ whole genome shotgun (WGS) entry which is preliminary data.</text>
</comment>
<evidence type="ECO:0000256" key="2">
    <source>
        <dbReference type="SAM" id="MobiDB-lite"/>
    </source>
</evidence>
<feature type="domain" description="M23ase beta-sheet core" evidence="3">
    <location>
        <begin position="1617"/>
        <end position="1705"/>
    </location>
</feature>
<keyword evidence="7" id="KW-1185">Reference proteome</keyword>
<evidence type="ECO:0000313" key="6">
    <source>
        <dbReference type="EMBL" id="MFC6202572.1"/>
    </source>
</evidence>
<dbReference type="Pfam" id="PF10145">
    <property type="entry name" value="PhageMin_Tail"/>
    <property type="match status" value="1"/>
</dbReference>
<dbReference type="InterPro" id="IPR016047">
    <property type="entry name" value="M23ase_b-sheet_dom"/>
</dbReference>
<evidence type="ECO:0000256" key="1">
    <source>
        <dbReference type="ARBA" id="ARBA00022612"/>
    </source>
</evidence>
<feature type="domain" description="Phage tail tape measure protein" evidence="4">
    <location>
        <begin position="286"/>
        <end position="491"/>
    </location>
</feature>
<keyword evidence="1" id="KW-1188">Viral release from host cell</keyword>
<dbReference type="Pfam" id="PF01551">
    <property type="entry name" value="Peptidase_M23"/>
    <property type="match status" value="1"/>
</dbReference>
<dbReference type="PANTHER" id="PTHR37813">
    <property type="entry name" value="FELS-2 PROPHAGE PROTEIN"/>
    <property type="match status" value="1"/>
</dbReference>
<feature type="region of interest" description="Disordered" evidence="2">
    <location>
        <begin position="1054"/>
        <end position="1079"/>
    </location>
</feature>
<evidence type="ECO:0000259" key="5">
    <source>
        <dbReference type="Pfam" id="PF18013"/>
    </source>
</evidence>
<dbReference type="RefSeq" id="WP_137616578.1">
    <property type="nucleotide sequence ID" value="NZ_BJDI01000010.1"/>
</dbReference>
<dbReference type="PANTHER" id="PTHR37813:SF1">
    <property type="entry name" value="FELS-2 PROPHAGE PROTEIN"/>
    <property type="match status" value="1"/>
</dbReference>
<dbReference type="Pfam" id="PF18013">
    <property type="entry name" value="Phage_lysozyme2"/>
    <property type="match status" value="1"/>
</dbReference>
<feature type="domain" description="Phage tail lysozyme" evidence="5">
    <location>
        <begin position="1781"/>
        <end position="1892"/>
    </location>
</feature>
<dbReference type="InterPro" id="IPR011055">
    <property type="entry name" value="Dup_hybrid_motif"/>
</dbReference>
<dbReference type="EMBL" id="JBHSSE010000024">
    <property type="protein sequence ID" value="MFC6202572.1"/>
    <property type="molecule type" value="Genomic_DNA"/>
</dbReference>
<dbReference type="InterPro" id="IPR041219">
    <property type="entry name" value="Phage_lysozyme2"/>
</dbReference>
<feature type="region of interest" description="Disordered" evidence="2">
    <location>
        <begin position="777"/>
        <end position="821"/>
    </location>
</feature>
<protein>
    <submittedName>
        <fullName evidence="6">Phage tail tape measure protein</fullName>
    </submittedName>
</protein>
<accession>A0ABW1SLK2</accession>